<dbReference type="InterPro" id="IPR020556">
    <property type="entry name" value="Amidase_CS"/>
</dbReference>
<dbReference type="Proteomes" id="UP001056291">
    <property type="component" value="Chromosome"/>
</dbReference>
<protein>
    <submittedName>
        <fullName evidence="2">Amidase family protein</fullName>
    </submittedName>
</protein>
<dbReference type="InterPro" id="IPR023631">
    <property type="entry name" value="Amidase_dom"/>
</dbReference>
<dbReference type="Pfam" id="PF01425">
    <property type="entry name" value="Amidase"/>
    <property type="match status" value="1"/>
</dbReference>
<dbReference type="PANTHER" id="PTHR11895">
    <property type="entry name" value="TRANSAMIDASE"/>
    <property type="match status" value="1"/>
</dbReference>
<dbReference type="SUPFAM" id="SSF75304">
    <property type="entry name" value="Amidase signature (AS) enzymes"/>
    <property type="match status" value="1"/>
</dbReference>
<reference evidence="2" key="1">
    <citation type="submission" date="2022-06" db="EMBL/GenBank/DDBJ databases">
        <title>Sneathiella actinostolidae sp. nov., isolated from a sea anemonein the Western Pacific Ocean.</title>
        <authorList>
            <person name="Wei M.J."/>
        </authorList>
    </citation>
    <scope>NUCLEOTIDE SEQUENCE</scope>
    <source>
        <strain evidence="2">PHK-P5</strain>
    </source>
</reference>
<evidence type="ECO:0000313" key="3">
    <source>
        <dbReference type="Proteomes" id="UP001056291"/>
    </source>
</evidence>
<organism evidence="2 3">
    <name type="scientific">Sneathiella marina</name>
    <dbReference type="NCBI Taxonomy" id="2950108"/>
    <lineage>
        <taxon>Bacteria</taxon>
        <taxon>Pseudomonadati</taxon>
        <taxon>Pseudomonadota</taxon>
        <taxon>Alphaproteobacteria</taxon>
        <taxon>Sneathiellales</taxon>
        <taxon>Sneathiellaceae</taxon>
        <taxon>Sneathiella</taxon>
    </lineage>
</organism>
<dbReference type="EMBL" id="CP098747">
    <property type="protein sequence ID" value="USG61154.1"/>
    <property type="molecule type" value="Genomic_DNA"/>
</dbReference>
<dbReference type="RefSeq" id="WP_251934141.1">
    <property type="nucleotide sequence ID" value="NZ_CP098747.1"/>
</dbReference>
<sequence>MTATEVVALLKAGEVSPHELIDASEKRISETDDTVNALPTLCFDRARQHADALSKESLSDRPDHHLHGLPIAIKDLTPVKGVRFTMGSTIYTDQIATHSDLMVERLEERGGVVVAKANTPEFGAGAQTFNEVFGTTTNPWNSSKTPGGSSGGSAASLAAGQVWLAQGSDYGGSLRIPASFSGVVGLRPSPKRIPHGPSGLPFGLNAVEGPMARNVPDVALMLDMMVGEHMADPGSLPAPQTSYVECLKSVPKFGRVAYSPDLGVCPIDPEVADICAAAAKEFTNYCAGVEEDCFDLSDGDEMFHVLRAAQFSAAHAPKLESHRDQLKPEFIWNVEKGLKLTSEDIGKALRDQAALYHSVVEFFGKYDLLICPTVMVPPFDHSLRYIEEVNGQKFDNYLTWLSMTYLLTNTACPTISVPCGFTKDGLPVGLQIMAPNSREDIALQAAYAYERDHDFASQVPIMPRVPS</sequence>
<keyword evidence="3" id="KW-1185">Reference proteome</keyword>
<evidence type="ECO:0000313" key="2">
    <source>
        <dbReference type="EMBL" id="USG61154.1"/>
    </source>
</evidence>
<dbReference type="PANTHER" id="PTHR11895:SF76">
    <property type="entry name" value="INDOLEACETAMIDE HYDROLASE"/>
    <property type="match status" value="1"/>
</dbReference>
<dbReference type="PROSITE" id="PS00571">
    <property type="entry name" value="AMIDASES"/>
    <property type="match status" value="1"/>
</dbReference>
<proteinExistence type="predicted"/>
<feature type="domain" description="Amidase" evidence="1">
    <location>
        <begin position="19"/>
        <end position="440"/>
    </location>
</feature>
<gene>
    <name evidence="2" type="ORF">NBZ79_18520</name>
</gene>
<accession>A0ABY4W2T3</accession>
<evidence type="ECO:0000259" key="1">
    <source>
        <dbReference type="Pfam" id="PF01425"/>
    </source>
</evidence>
<dbReference type="InterPro" id="IPR000120">
    <property type="entry name" value="Amidase"/>
</dbReference>
<name>A0ABY4W2T3_9PROT</name>
<dbReference type="InterPro" id="IPR036928">
    <property type="entry name" value="AS_sf"/>
</dbReference>
<dbReference type="Gene3D" id="3.90.1300.10">
    <property type="entry name" value="Amidase signature (AS) domain"/>
    <property type="match status" value="1"/>
</dbReference>